<name>A0A9Q1BKX3_HOLLE</name>
<reference evidence="1" key="1">
    <citation type="submission" date="2021-10" db="EMBL/GenBank/DDBJ databases">
        <title>Tropical sea cucumber genome reveals ecological adaptation and Cuvierian tubules defense mechanism.</title>
        <authorList>
            <person name="Chen T."/>
        </authorList>
    </citation>
    <scope>NUCLEOTIDE SEQUENCE</scope>
    <source>
        <strain evidence="1">Nanhai2018</strain>
        <tissue evidence="1">Muscle</tissue>
    </source>
</reference>
<organism evidence="1 2">
    <name type="scientific">Holothuria leucospilota</name>
    <name type="common">Black long sea cucumber</name>
    <name type="synonym">Mertensiothuria leucospilota</name>
    <dbReference type="NCBI Taxonomy" id="206669"/>
    <lineage>
        <taxon>Eukaryota</taxon>
        <taxon>Metazoa</taxon>
        <taxon>Echinodermata</taxon>
        <taxon>Eleutherozoa</taxon>
        <taxon>Echinozoa</taxon>
        <taxon>Holothuroidea</taxon>
        <taxon>Aspidochirotacea</taxon>
        <taxon>Aspidochirotida</taxon>
        <taxon>Holothuriidae</taxon>
        <taxon>Holothuria</taxon>
    </lineage>
</organism>
<dbReference type="Proteomes" id="UP001152320">
    <property type="component" value="Chromosome 15"/>
</dbReference>
<evidence type="ECO:0000313" key="1">
    <source>
        <dbReference type="EMBL" id="KAJ8028370.1"/>
    </source>
</evidence>
<keyword evidence="2" id="KW-1185">Reference proteome</keyword>
<dbReference type="AlphaFoldDB" id="A0A9Q1BKX3"/>
<dbReference type="EMBL" id="JAIZAY010000015">
    <property type="protein sequence ID" value="KAJ8028370.1"/>
    <property type="molecule type" value="Genomic_DNA"/>
</dbReference>
<dbReference type="PANTHER" id="PTHR35617">
    <property type="entry name" value="PHAGE_INTEGRASE DOMAIN-CONTAINING PROTEIN"/>
    <property type="match status" value="1"/>
</dbReference>
<dbReference type="PANTHER" id="PTHR35617:SF3">
    <property type="entry name" value="CORE-BINDING (CB) DOMAIN-CONTAINING PROTEIN"/>
    <property type="match status" value="1"/>
</dbReference>
<gene>
    <name evidence="1" type="ORF">HOLleu_30578</name>
</gene>
<proteinExistence type="predicted"/>
<accession>A0A9Q1BKX3</accession>
<comment type="caution">
    <text evidence="1">The sequence shown here is derived from an EMBL/GenBank/DDBJ whole genome shotgun (WGS) entry which is preliminary data.</text>
</comment>
<protein>
    <submittedName>
        <fullName evidence="1">Uncharacterized protein</fullName>
    </submittedName>
</protein>
<dbReference type="OrthoDB" id="5989564at2759"/>
<evidence type="ECO:0000313" key="2">
    <source>
        <dbReference type="Proteomes" id="UP001152320"/>
    </source>
</evidence>
<sequence length="147" mass="16845">MLLALVSSQRQQTLHKLDVRKMELKVNKVIFFVEDLLKHNRPGNTGLKLEFCSYPPDRRLCIQPYLMEYLKRTKKCRGRETSLLVSYRKPFSKVSTSTVSRASAANVPVLDILSHAGWKNEQTFQRFYNKPVGKDCIQSVATAILGN</sequence>